<dbReference type="CDD" id="cd06661">
    <property type="entry name" value="GGCT_like"/>
    <property type="match status" value="1"/>
</dbReference>
<gene>
    <name evidence="2" type="ORF">PPNO1_LOCUS9095</name>
</gene>
<evidence type="ECO:0008006" key="4">
    <source>
        <dbReference type="Google" id="ProtNLM"/>
    </source>
</evidence>
<dbReference type="EMBL" id="CALLCH030000020">
    <property type="protein sequence ID" value="CAI4219538.1"/>
    <property type="molecule type" value="Genomic_DNA"/>
</dbReference>
<keyword evidence="3" id="KW-1185">Reference proteome</keyword>
<reference evidence="2" key="1">
    <citation type="submission" date="2022-11" db="EMBL/GenBank/DDBJ databases">
        <authorList>
            <person name="Scott C."/>
            <person name="Bruce N."/>
        </authorList>
    </citation>
    <scope>NUCLEOTIDE SEQUENCE</scope>
</reference>
<dbReference type="AlphaFoldDB" id="A0A9P1MG66"/>
<dbReference type="InterPro" id="IPR036568">
    <property type="entry name" value="GGCT-like_sf"/>
</dbReference>
<dbReference type="SUPFAM" id="SSF110857">
    <property type="entry name" value="Gamma-glutamyl cyclotransferase-like"/>
    <property type="match status" value="1"/>
</dbReference>
<accession>A0A9P1MG66</accession>
<evidence type="ECO:0000313" key="2">
    <source>
        <dbReference type="EMBL" id="CAI4219538.1"/>
    </source>
</evidence>
<comment type="caution">
    <text evidence="2">The sequence shown here is derived from an EMBL/GenBank/DDBJ whole genome shotgun (WGS) entry which is preliminary data.</text>
</comment>
<feature type="region of interest" description="Disordered" evidence="1">
    <location>
        <begin position="160"/>
        <end position="184"/>
    </location>
</feature>
<evidence type="ECO:0000313" key="3">
    <source>
        <dbReference type="Proteomes" id="UP000838763"/>
    </source>
</evidence>
<evidence type="ECO:0000256" key="1">
    <source>
        <dbReference type="SAM" id="MobiDB-lite"/>
    </source>
</evidence>
<proteinExistence type="predicted"/>
<sequence>MSQDSSISQSSVLTASPAHDEILYFAYGPTMSSAAMLHHCPGAVPVALAYLPGWRWFVNPRSQASIAPLLPSALDTYHATRTAATSSSPYSSSSSRTSGSDSSAAAAAAAAAAQKEILQGEDGVYGVLYLLPERDEAALDIIEGVGEGFDKAVLEVEIATPTPPNSDAGRTGYASGEAGTGRRQRPAAGFVGWMNRGIREAVRDWGMPGWYVDGVLRRYVPEEGDEDEGVGMET</sequence>
<dbReference type="Gene3D" id="3.10.490.10">
    <property type="entry name" value="Gamma-glutamyl cyclotransferase-like"/>
    <property type="match status" value="1"/>
</dbReference>
<dbReference type="InterPro" id="IPR013024">
    <property type="entry name" value="GGCT-like"/>
</dbReference>
<name>A0A9P1MG66_9PEZI</name>
<organism evidence="2 3">
    <name type="scientific">Parascedosporium putredinis</name>
    <dbReference type="NCBI Taxonomy" id="1442378"/>
    <lineage>
        <taxon>Eukaryota</taxon>
        <taxon>Fungi</taxon>
        <taxon>Dikarya</taxon>
        <taxon>Ascomycota</taxon>
        <taxon>Pezizomycotina</taxon>
        <taxon>Sordariomycetes</taxon>
        <taxon>Hypocreomycetidae</taxon>
        <taxon>Microascales</taxon>
        <taxon>Microascaceae</taxon>
        <taxon>Parascedosporium</taxon>
    </lineage>
</organism>
<dbReference type="Proteomes" id="UP000838763">
    <property type="component" value="Unassembled WGS sequence"/>
</dbReference>
<protein>
    <recommendedName>
        <fullName evidence="4">Gamma-glutamylcyclotransferase</fullName>
    </recommendedName>
</protein>
<dbReference type="OrthoDB" id="2924818at2759"/>